<reference evidence="3 4" key="1">
    <citation type="submission" date="2022-10" db="EMBL/GenBank/DDBJ databases">
        <title>Janthinobacterium sp. hw3 Genome sequencing.</title>
        <authorList>
            <person name="Park S."/>
        </authorList>
    </citation>
    <scope>NUCLEOTIDE SEQUENCE [LARGE SCALE GENOMIC DNA]</scope>
    <source>
        <strain evidence="4">hw3</strain>
    </source>
</reference>
<dbReference type="InterPro" id="IPR002109">
    <property type="entry name" value="Glutaredoxin"/>
</dbReference>
<keyword evidence="1" id="KW-1133">Transmembrane helix</keyword>
<dbReference type="EMBL" id="JAQQXR010000008">
    <property type="protein sequence ID" value="MDC8759758.1"/>
    <property type="molecule type" value="Genomic_DNA"/>
</dbReference>
<gene>
    <name evidence="3" type="ORF">OIK44_19415</name>
</gene>
<dbReference type="PROSITE" id="PS51354">
    <property type="entry name" value="GLUTAREDOXIN_2"/>
    <property type="match status" value="1"/>
</dbReference>
<protein>
    <submittedName>
        <fullName evidence="3">Glutaredoxin family protein</fullName>
    </submittedName>
</protein>
<organism evidence="3 4">
    <name type="scientific">Janthinobacterium fluminis</name>
    <dbReference type="NCBI Taxonomy" id="2987524"/>
    <lineage>
        <taxon>Bacteria</taxon>
        <taxon>Pseudomonadati</taxon>
        <taxon>Pseudomonadota</taxon>
        <taxon>Betaproteobacteria</taxon>
        <taxon>Burkholderiales</taxon>
        <taxon>Oxalobacteraceae</taxon>
        <taxon>Janthinobacterium</taxon>
    </lineage>
</organism>
<dbReference type="SUPFAM" id="SSF52833">
    <property type="entry name" value="Thioredoxin-like"/>
    <property type="match status" value="1"/>
</dbReference>
<dbReference type="PANTHER" id="PTHR34386:SF1">
    <property type="entry name" value="GLUTAREDOXIN-LIKE PROTEIN NRDH"/>
    <property type="match status" value="1"/>
</dbReference>
<feature type="transmembrane region" description="Helical" evidence="1">
    <location>
        <begin position="12"/>
        <end position="33"/>
    </location>
</feature>
<evidence type="ECO:0000259" key="2">
    <source>
        <dbReference type="Pfam" id="PF00462"/>
    </source>
</evidence>
<name>A0ABT5K428_9BURK</name>
<dbReference type="RefSeq" id="WP_273673117.1">
    <property type="nucleotide sequence ID" value="NZ_JAQQXR010000008.1"/>
</dbReference>
<evidence type="ECO:0000313" key="4">
    <source>
        <dbReference type="Proteomes" id="UP001221208"/>
    </source>
</evidence>
<proteinExistence type="predicted"/>
<evidence type="ECO:0000256" key="1">
    <source>
        <dbReference type="SAM" id="Phobius"/>
    </source>
</evidence>
<dbReference type="PROSITE" id="PS51257">
    <property type="entry name" value="PROKAR_LIPOPROTEIN"/>
    <property type="match status" value="1"/>
</dbReference>
<dbReference type="Pfam" id="PF00462">
    <property type="entry name" value="Glutaredoxin"/>
    <property type="match status" value="1"/>
</dbReference>
<dbReference type="Proteomes" id="UP001221208">
    <property type="component" value="Unassembled WGS sequence"/>
</dbReference>
<dbReference type="InterPro" id="IPR051548">
    <property type="entry name" value="Grx-like_ET"/>
</dbReference>
<keyword evidence="1" id="KW-0812">Transmembrane</keyword>
<keyword evidence="1" id="KW-0472">Membrane</keyword>
<dbReference type="CDD" id="cd02976">
    <property type="entry name" value="NrdH"/>
    <property type="match status" value="1"/>
</dbReference>
<dbReference type="Gene3D" id="3.40.30.10">
    <property type="entry name" value="Glutaredoxin"/>
    <property type="match status" value="1"/>
</dbReference>
<accession>A0ABT5K428</accession>
<dbReference type="PANTHER" id="PTHR34386">
    <property type="entry name" value="GLUTAREDOXIN"/>
    <property type="match status" value="1"/>
</dbReference>
<keyword evidence="4" id="KW-1185">Reference proteome</keyword>
<sequence length="128" mass="13868">MIDQRVKAFASYTLIVLAGLGCGYGLSLLPSMLKPAYAEGNYAAYFPDTQTKAVLYGTDWCAYCAKTRAYFKQRNIAYIDLDIEKSPEAKRQHLQLGGGGVPAVLIGKRRIQGFDAAALDAALEAAAR</sequence>
<comment type="caution">
    <text evidence="3">The sequence shown here is derived from an EMBL/GenBank/DDBJ whole genome shotgun (WGS) entry which is preliminary data.</text>
</comment>
<evidence type="ECO:0000313" key="3">
    <source>
        <dbReference type="EMBL" id="MDC8759758.1"/>
    </source>
</evidence>
<feature type="domain" description="Glutaredoxin" evidence="2">
    <location>
        <begin position="54"/>
        <end position="110"/>
    </location>
</feature>
<dbReference type="InterPro" id="IPR036249">
    <property type="entry name" value="Thioredoxin-like_sf"/>
</dbReference>